<proteinExistence type="inferred from homology"/>
<accession>A0ABQ5UYN7</accession>
<dbReference type="SUPFAM" id="SSF54001">
    <property type="entry name" value="Cysteine proteinases"/>
    <property type="match status" value="1"/>
</dbReference>
<dbReference type="EMBL" id="BSNJ01000002">
    <property type="protein sequence ID" value="GLQ19962.1"/>
    <property type="molecule type" value="Genomic_DNA"/>
</dbReference>
<evidence type="ECO:0000256" key="2">
    <source>
        <dbReference type="ARBA" id="ARBA00022670"/>
    </source>
</evidence>
<comment type="similarity">
    <text evidence="1">Belongs to the peptidase C40 family.</text>
</comment>
<dbReference type="Proteomes" id="UP001161390">
    <property type="component" value="Unassembled WGS sequence"/>
</dbReference>
<gene>
    <name evidence="6" type="ORF">GCM10007854_09170</name>
</gene>
<reference evidence="6" key="2">
    <citation type="submission" date="2023-01" db="EMBL/GenBank/DDBJ databases">
        <title>Draft genome sequence of Algimonas porphyrae strain NBRC 108216.</title>
        <authorList>
            <person name="Sun Q."/>
            <person name="Mori K."/>
        </authorList>
    </citation>
    <scope>NUCLEOTIDE SEQUENCE</scope>
    <source>
        <strain evidence="6">NBRC 108216</strain>
    </source>
</reference>
<dbReference type="PANTHER" id="PTHR47359">
    <property type="entry name" value="PEPTIDOGLYCAN DL-ENDOPEPTIDASE CWLO"/>
    <property type="match status" value="1"/>
</dbReference>
<feature type="domain" description="NlpC/P60" evidence="5">
    <location>
        <begin position="149"/>
        <end position="269"/>
    </location>
</feature>
<evidence type="ECO:0000256" key="4">
    <source>
        <dbReference type="ARBA" id="ARBA00022807"/>
    </source>
</evidence>
<evidence type="ECO:0000256" key="1">
    <source>
        <dbReference type="ARBA" id="ARBA00007074"/>
    </source>
</evidence>
<comment type="caution">
    <text evidence="6">The sequence shown here is derived from an EMBL/GenBank/DDBJ whole genome shotgun (WGS) entry which is preliminary data.</text>
</comment>
<evidence type="ECO:0000313" key="6">
    <source>
        <dbReference type="EMBL" id="GLQ19962.1"/>
    </source>
</evidence>
<dbReference type="Gene3D" id="3.90.1720.10">
    <property type="entry name" value="endopeptidase domain like (from Nostoc punctiforme)"/>
    <property type="match status" value="1"/>
</dbReference>
<name>A0ABQ5UYN7_9PROT</name>
<evidence type="ECO:0000313" key="7">
    <source>
        <dbReference type="Proteomes" id="UP001161390"/>
    </source>
</evidence>
<keyword evidence="3" id="KW-0378">Hydrolase</keyword>
<evidence type="ECO:0000256" key="3">
    <source>
        <dbReference type="ARBA" id="ARBA00022801"/>
    </source>
</evidence>
<dbReference type="PROSITE" id="PS51935">
    <property type="entry name" value="NLPC_P60"/>
    <property type="match status" value="1"/>
</dbReference>
<evidence type="ECO:0000259" key="5">
    <source>
        <dbReference type="PROSITE" id="PS51935"/>
    </source>
</evidence>
<keyword evidence="4" id="KW-0788">Thiol protease</keyword>
<dbReference type="PANTHER" id="PTHR47359:SF3">
    <property type="entry name" value="NLP_P60 DOMAIN-CONTAINING PROTEIN-RELATED"/>
    <property type="match status" value="1"/>
</dbReference>
<dbReference type="InterPro" id="IPR000064">
    <property type="entry name" value="NLP_P60_dom"/>
</dbReference>
<protein>
    <submittedName>
        <fullName evidence="6">Peptidase P60</fullName>
    </submittedName>
</protein>
<dbReference type="InterPro" id="IPR038765">
    <property type="entry name" value="Papain-like_cys_pep_sf"/>
</dbReference>
<dbReference type="RefSeq" id="WP_284370106.1">
    <property type="nucleotide sequence ID" value="NZ_BSNJ01000002.1"/>
</dbReference>
<keyword evidence="7" id="KW-1185">Reference proteome</keyword>
<keyword evidence="2" id="KW-0645">Protease</keyword>
<organism evidence="6 7">
    <name type="scientific">Algimonas porphyrae</name>
    <dbReference type="NCBI Taxonomy" id="1128113"/>
    <lineage>
        <taxon>Bacteria</taxon>
        <taxon>Pseudomonadati</taxon>
        <taxon>Pseudomonadota</taxon>
        <taxon>Alphaproteobacteria</taxon>
        <taxon>Maricaulales</taxon>
        <taxon>Robiginitomaculaceae</taxon>
        <taxon>Algimonas</taxon>
    </lineage>
</organism>
<dbReference type="InterPro" id="IPR051794">
    <property type="entry name" value="PG_Endopeptidase_C40"/>
</dbReference>
<reference evidence="6" key="1">
    <citation type="journal article" date="2014" name="Int. J. Syst. Evol. Microbiol.">
        <title>Complete genome of a new Firmicutes species belonging to the dominant human colonic microbiota ('Ruminococcus bicirculans') reveals two chromosomes and a selective capacity to utilize plant glucans.</title>
        <authorList>
            <consortium name="NISC Comparative Sequencing Program"/>
            <person name="Wegmann U."/>
            <person name="Louis P."/>
            <person name="Goesmann A."/>
            <person name="Henrissat B."/>
            <person name="Duncan S.H."/>
            <person name="Flint H.J."/>
        </authorList>
    </citation>
    <scope>NUCLEOTIDE SEQUENCE</scope>
    <source>
        <strain evidence="6">NBRC 108216</strain>
    </source>
</reference>
<sequence length="269" mass="29458">MARDPRVSLPRGSAAKIARHRVAFAYAPILSEPDHRARQLSELVHGQDFDIHAEQGGWVLGRARSLIPGQRRHGYVGWVDSQALVEASSRRTHRVSTLSAPLFSRPDLKSHIVMSLPMGSCVTVTAQRDGYLQLGSGAYLSLHHVRPLNDPETGWVTVARRYLGQPYVWGGNGARGVDCSGLVQMSLAVCGIDAPRDADMQERALGHVVDAPEQAGDLLFWPGHVGILTTKTRLLHANAHHMGVVEEPLGPALKRMARADVHLRTVKRL</sequence>
<dbReference type="Pfam" id="PF00877">
    <property type="entry name" value="NLPC_P60"/>
    <property type="match status" value="1"/>
</dbReference>